<keyword evidence="4" id="KW-0206">Cytoskeleton</keyword>
<keyword evidence="6" id="KW-0493">Microtubule</keyword>
<dbReference type="Pfam" id="PF16540">
    <property type="entry name" value="MKLP1_Arf_bdg"/>
    <property type="match status" value="1"/>
</dbReference>
<keyword evidence="3 5" id="KW-0067">ATP-binding</keyword>
<dbReference type="GO" id="GO:0005874">
    <property type="term" value="C:microtubule"/>
    <property type="evidence" value="ECO:0007669"/>
    <property type="project" value="UniProtKB-KW"/>
</dbReference>
<feature type="region of interest" description="Disordered" evidence="8">
    <location>
        <begin position="1"/>
        <end position="26"/>
    </location>
</feature>
<dbReference type="GO" id="GO:0003777">
    <property type="term" value="F:microtubule motor activity"/>
    <property type="evidence" value="ECO:0007669"/>
    <property type="project" value="InterPro"/>
</dbReference>
<dbReference type="Gene3D" id="3.40.850.10">
    <property type="entry name" value="Kinesin motor domain"/>
    <property type="match status" value="1"/>
</dbReference>
<feature type="domain" description="Kinesin motor" evidence="9">
    <location>
        <begin position="28"/>
        <end position="416"/>
    </location>
</feature>
<dbReference type="OrthoDB" id="2403182at2759"/>
<dbReference type="GO" id="GO:0016887">
    <property type="term" value="F:ATP hydrolysis activity"/>
    <property type="evidence" value="ECO:0007669"/>
    <property type="project" value="TreeGrafter"/>
</dbReference>
<evidence type="ECO:0000256" key="1">
    <source>
        <dbReference type="ARBA" id="ARBA00004245"/>
    </source>
</evidence>
<accession>A0A8K0D5C9</accession>
<evidence type="ECO:0000259" key="9">
    <source>
        <dbReference type="PROSITE" id="PS50067"/>
    </source>
</evidence>
<dbReference type="GO" id="GO:0005524">
    <property type="term" value="F:ATP binding"/>
    <property type="evidence" value="ECO:0007669"/>
    <property type="project" value="UniProtKB-UniRule"/>
</dbReference>
<gene>
    <name evidence="10" type="ORF">ILUMI_07957</name>
</gene>
<evidence type="ECO:0000256" key="7">
    <source>
        <dbReference type="SAM" id="Coils"/>
    </source>
</evidence>
<keyword evidence="5 6" id="KW-0505">Motor protein</keyword>
<dbReference type="FunFam" id="2.60.40.4330:FF:000002">
    <property type="entry name" value="Kinesin-like protein"/>
    <property type="match status" value="1"/>
</dbReference>
<feature type="coiled-coil region" evidence="7">
    <location>
        <begin position="482"/>
        <end position="593"/>
    </location>
</feature>
<protein>
    <recommendedName>
        <fullName evidence="6">Kinesin-like protein</fullName>
    </recommendedName>
</protein>
<name>A0A8K0D5C9_IGNLU</name>
<dbReference type="InterPro" id="IPR027640">
    <property type="entry name" value="Kinesin-like_fam"/>
</dbReference>
<dbReference type="InterPro" id="IPR019821">
    <property type="entry name" value="Kinesin_motor_CS"/>
</dbReference>
<dbReference type="GO" id="GO:0051256">
    <property type="term" value="P:mitotic spindle midzone assembly"/>
    <property type="evidence" value="ECO:0007669"/>
    <property type="project" value="TreeGrafter"/>
</dbReference>
<dbReference type="InterPro" id="IPR038105">
    <property type="entry name" value="Kif23_Arf-bd_sf"/>
</dbReference>
<dbReference type="GO" id="GO:0007018">
    <property type="term" value="P:microtubule-based movement"/>
    <property type="evidence" value="ECO:0007669"/>
    <property type="project" value="InterPro"/>
</dbReference>
<proteinExistence type="inferred from homology"/>
<dbReference type="GO" id="GO:0008017">
    <property type="term" value="F:microtubule binding"/>
    <property type="evidence" value="ECO:0007669"/>
    <property type="project" value="InterPro"/>
</dbReference>
<feature type="binding site" evidence="5">
    <location>
        <begin position="108"/>
        <end position="115"/>
    </location>
    <ligand>
        <name>ATP</name>
        <dbReference type="ChEBI" id="CHEBI:30616"/>
    </ligand>
</feature>
<dbReference type="SMART" id="SM00129">
    <property type="entry name" value="KISc"/>
    <property type="match status" value="1"/>
</dbReference>
<feature type="compositionally biased region" description="Polar residues" evidence="8">
    <location>
        <begin position="13"/>
        <end position="24"/>
    </location>
</feature>
<dbReference type="PROSITE" id="PS00411">
    <property type="entry name" value="KINESIN_MOTOR_1"/>
    <property type="match status" value="1"/>
</dbReference>
<dbReference type="InterPro" id="IPR036961">
    <property type="entry name" value="Kinesin_motor_dom_sf"/>
</dbReference>
<dbReference type="AlphaFoldDB" id="A0A8K0D5C9"/>
<evidence type="ECO:0000256" key="5">
    <source>
        <dbReference type="PROSITE-ProRule" id="PRU00283"/>
    </source>
</evidence>
<dbReference type="SUPFAM" id="SSF52540">
    <property type="entry name" value="P-loop containing nucleoside triphosphate hydrolases"/>
    <property type="match status" value="1"/>
</dbReference>
<evidence type="ECO:0000256" key="3">
    <source>
        <dbReference type="ARBA" id="ARBA00022840"/>
    </source>
</evidence>
<evidence type="ECO:0000256" key="2">
    <source>
        <dbReference type="ARBA" id="ARBA00022741"/>
    </source>
</evidence>
<dbReference type="Gene3D" id="2.60.40.4330">
    <property type="entry name" value="Kinesin-like protein Kif23, Arf6-interacting domain"/>
    <property type="match status" value="1"/>
</dbReference>
<dbReference type="PRINTS" id="PR00380">
    <property type="entry name" value="KINESINHEAVY"/>
</dbReference>
<dbReference type="EMBL" id="VTPC01003639">
    <property type="protein sequence ID" value="KAF2898219.1"/>
    <property type="molecule type" value="Genomic_DNA"/>
</dbReference>
<dbReference type="Pfam" id="PF00225">
    <property type="entry name" value="Kinesin"/>
    <property type="match status" value="1"/>
</dbReference>
<dbReference type="InterPro" id="IPR001752">
    <property type="entry name" value="Kinesin_motor_dom"/>
</dbReference>
<dbReference type="InterPro" id="IPR032384">
    <property type="entry name" value="Kif23_Arf-bd"/>
</dbReference>
<dbReference type="GO" id="GO:0005634">
    <property type="term" value="C:nucleus"/>
    <property type="evidence" value="ECO:0007669"/>
    <property type="project" value="TreeGrafter"/>
</dbReference>
<keyword evidence="2 5" id="KW-0547">Nucleotide-binding</keyword>
<dbReference type="GO" id="GO:0005871">
    <property type="term" value="C:kinesin complex"/>
    <property type="evidence" value="ECO:0007669"/>
    <property type="project" value="TreeGrafter"/>
</dbReference>
<keyword evidence="4" id="KW-0963">Cytoplasm</keyword>
<evidence type="ECO:0000256" key="6">
    <source>
        <dbReference type="RuleBase" id="RU000394"/>
    </source>
</evidence>
<evidence type="ECO:0000313" key="11">
    <source>
        <dbReference type="Proteomes" id="UP000801492"/>
    </source>
</evidence>
<evidence type="ECO:0000256" key="8">
    <source>
        <dbReference type="SAM" id="MobiDB-lite"/>
    </source>
</evidence>
<dbReference type="InterPro" id="IPR027417">
    <property type="entry name" value="P-loop_NTPase"/>
</dbReference>
<evidence type="ECO:0000256" key="4">
    <source>
        <dbReference type="ARBA" id="ARBA00023212"/>
    </source>
</evidence>
<evidence type="ECO:0000313" key="10">
    <source>
        <dbReference type="EMBL" id="KAF2898219.1"/>
    </source>
</evidence>
<keyword evidence="11" id="KW-1185">Reference proteome</keyword>
<comment type="similarity">
    <text evidence="5 6">Belongs to the TRAFAC class myosin-kinesin ATPase superfamily. Kinesin family.</text>
</comment>
<dbReference type="PANTHER" id="PTHR24115:SF600">
    <property type="entry name" value="KINESIN-LIKE PROTEIN KIF23"/>
    <property type="match status" value="1"/>
</dbReference>
<reference evidence="10" key="1">
    <citation type="submission" date="2019-08" db="EMBL/GenBank/DDBJ databases">
        <title>The genome of the North American firefly Photinus pyralis.</title>
        <authorList>
            <consortium name="Photinus pyralis genome working group"/>
            <person name="Fallon T.R."/>
            <person name="Sander Lower S.E."/>
            <person name="Weng J.-K."/>
        </authorList>
    </citation>
    <scope>NUCLEOTIDE SEQUENCE</scope>
    <source>
        <strain evidence="10">TRF0915ILg1</strain>
        <tissue evidence="10">Whole body</tissue>
    </source>
</reference>
<dbReference type="Proteomes" id="UP000801492">
    <property type="component" value="Unassembled WGS sequence"/>
</dbReference>
<comment type="subcellular location">
    <subcellularLocation>
        <location evidence="1">Cytoplasm</location>
        <location evidence="1">Cytoskeleton</location>
    </subcellularLocation>
</comment>
<dbReference type="PROSITE" id="PS50067">
    <property type="entry name" value="KINESIN_MOTOR_2"/>
    <property type="match status" value="1"/>
</dbReference>
<organism evidence="10 11">
    <name type="scientific">Ignelater luminosus</name>
    <name type="common">Cucubano</name>
    <name type="synonym">Pyrophorus luminosus</name>
    <dbReference type="NCBI Taxonomy" id="2038154"/>
    <lineage>
        <taxon>Eukaryota</taxon>
        <taxon>Metazoa</taxon>
        <taxon>Ecdysozoa</taxon>
        <taxon>Arthropoda</taxon>
        <taxon>Hexapoda</taxon>
        <taxon>Insecta</taxon>
        <taxon>Pterygota</taxon>
        <taxon>Neoptera</taxon>
        <taxon>Endopterygota</taxon>
        <taxon>Coleoptera</taxon>
        <taxon>Polyphaga</taxon>
        <taxon>Elateriformia</taxon>
        <taxon>Elateroidea</taxon>
        <taxon>Elateridae</taxon>
        <taxon>Agrypninae</taxon>
        <taxon>Pyrophorini</taxon>
        <taxon>Ignelater</taxon>
    </lineage>
</organism>
<comment type="caution">
    <text evidence="10">The sequence shown here is derived from an EMBL/GenBank/DDBJ whole genome shotgun (WGS) entry which is preliminary data.</text>
</comment>
<keyword evidence="7" id="KW-0175">Coiled coil</keyword>
<sequence>MKRNDENMDSNEDCSLNSESSSVPSKDPVQVFCRLRTLPEDCQSCVKLISPTTLTLTASSKIGRKEYNYVFKHIFTSYARQRQVFEHVALPLLEDLIKGKNGLLLTYGVTGSGKTYTLTGEPSMPGIMPLCINTLFNSIADYQAQKFLIKSDRMNGFEVQGENDALKDRLLEVKMSTTKMKTVKRGGGDVKNNYENDGTKLRCVNENNLYAVFISYTEIYNNTVYDLLDETSGKVLQAKIIREDSQKRMYINGVVEVEVKSAADAFELFCTGQKRKRMGHTVLNADSSRSHSTFNIRVVQLQKDRSQLMMGQLSLVDLAGSERCSRTQNTGMRLKEASSINNSLMSLRTCLEILRENQLNDANKLVPYRDSRLTLLFKNYFEGEGNIRMIVCINPSIEDCEENLQVLKFAEMTQDVKIPKAESGYTTYKYKTPSKTTKQTPSIQAPATSKIKKVAPFGPKIPSVKLNMENPQENIVVLDSLIKVLHARRQKRERNRQELTKRERHFRKHLLHVHQESVLNKSEIRRLKALLKKEKQTNQKLNIKITDLETSNENFSANTKELQDTIRTLQNTIDEKNMKINQNRLEREKAKQKFALQSEMMSQELDDKLRKQRARLHAAMLAKEAKIQKVKEVLESDAMFACASKQEVEAPVQSEIKIVQETTSSATTVPARRHRRSRSAGEVWLEHNAIKPVALGTVLQPSMKKRKSVSKLKKASDVTNPRQNKYCLLAQEADAGGELETKLYKGDIVPTCGGGAQVIFNDVECLRQESPTGTRAPSTPSRK</sequence>
<dbReference type="PANTHER" id="PTHR24115">
    <property type="entry name" value="KINESIN-RELATED"/>
    <property type="match status" value="1"/>
</dbReference>